<keyword evidence="5" id="KW-0227">DNA damage</keyword>
<dbReference type="NCBIfam" id="TIGR00633">
    <property type="entry name" value="xth"/>
    <property type="match status" value="1"/>
</dbReference>
<dbReference type="Gene3D" id="3.60.10.10">
    <property type="entry name" value="Endonuclease/exonuclease/phosphatase"/>
    <property type="match status" value="1"/>
</dbReference>
<comment type="similarity">
    <text evidence="1 5">Belongs to the DNA repair enzymes AP/ExoA family.</text>
</comment>
<dbReference type="PROSITE" id="PS51435">
    <property type="entry name" value="AP_NUCLEASE_F1_4"/>
    <property type="match status" value="1"/>
</dbReference>
<dbReference type="EMBL" id="OZ020099">
    <property type="protein sequence ID" value="CAK9271568.1"/>
    <property type="molecule type" value="Genomic_DNA"/>
</dbReference>
<dbReference type="InterPro" id="IPR036691">
    <property type="entry name" value="Endo/exonu/phosph_ase_sf"/>
</dbReference>
<keyword evidence="9" id="KW-1185">Reference proteome</keyword>
<dbReference type="SUPFAM" id="SSF56219">
    <property type="entry name" value="DNase I-like"/>
    <property type="match status" value="1"/>
</dbReference>
<reference evidence="8" key="1">
    <citation type="submission" date="2024-02" db="EMBL/GenBank/DDBJ databases">
        <authorList>
            <consortium name="ELIXIR-Norway"/>
            <consortium name="Elixir Norway"/>
        </authorList>
    </citation>
    <scope>NUCLEOTIDE SEQUENCE</scope>
</reference>
<dbReference type="InterPro" id="IPR004808">
    <property type="entry name" value="AP_endonuc_1"/>
</dbReference>
<feature type="domain" description="Endonuclease/exonuclease/phosphatase" evidence="7">
    <location>
        <begin position="11"/>
        <end position="276"/>
    </location>
</feature>
<name>A0ABP0WXI1_9BRYO</name>
<protein>
    <recommendedName>
        <fullName evidence="5">DNA-(apurinic or apyrimidinic site) endonuclease</fullName>
        <ecNumber evidence="5">3.1.-.-</ecNumber>
    </recommendedName>
</protein>
<evidence type="ECO:0000256" key="5">
    <source>
        <dbReference type="RuleBase" id="RU362131"/>
    </source>
</evidence>
<gene>
    <name evidence="8" type="ORF">CSSPJE1EN1_LOCUS17046</name>
</gene>
<evidence type="ECO:0000256" key="2">
    <source>
        <dbReference type="ARBA" id="ARBA00022723"/>
    </source>
</evidence>
<organism evidence="8 9">
    <name type="scientific">Sphagnum jensenii</name>
    <dbReference type="NCBI Taxonomy" id="128206"/>
    <lineage>
        <taxon>Eukaryota</taxon>
        <taxon>Viridiplantae</taxon>
        <taxon>Streptophyta</taxon>
        <taxon>Embryophyta</taxon>
        <taxon>Bryophyta</taxon>
        <taxon>Sphagnophytina</taxon>
        <taxon>Sphagnopsida</taxon>
        <taxon>Sphagnales</taxon>
        <taxon>Sphagnaceae</taxon>
        <taxon>Sphagnum</taxon>
    </lineage>
</organism>
<keyword evidence="4 5" id="KW-0460">Magnesium</keyword>
<dbReference type="Pfam" id="PF03372">
    <property type="entry name" value="Exo_endo_phos"/>
    <property type="match status" value="1"/>
</dbReference>
<evidence type="ECO:0000256" key="6">
    <source>
        <dbReference type="SAM" id="MobiDB-lite"/>
    </source>
</evidence>
<evidence type="ECO:0000256" key="4">
    <source>
        <dbReference type="ARBA" id="ARBA00022842"/>
    </source>
</evidence>
<evidence type="ECO:0000313" key="8">
    <source>
        <dbReference type="EMBL" id="CAK9271568.1"/>
    </source>
</evidence>
<dbReference type="Proteomes" id="UP001497444">
    <property type="component" value="Chromosome 4"/>
</dbReference>
<evidence type="ECO:0000259" key="7">
    <source>
        <dbReference type="Pfam" id="PF03372"/>
    </source>
</evidence>
<keyword evidence="2 5" id="KW-0479">Metal-binding</keyword>
<proteinExistence type="inferred from homology"/>
<evidence type="ECO:0000313" key="9">
    <source>
        <dbReference type="Proteomes" id="UP001497444"/>
    </source>
</evidence>
<dbReference type="PANTHER" id="PTHR22748:SF20">
    <property type="entry name" value="DNA-(APURINIC OR APYRIMIDINIC SITE) ENDONUCLEASE"/>
    <property type="match status" value="1"/>
</dbReference>
<evidence type="ECO:0000256" key="3">
    <source>
        <dbReference type="ARBA" id="ARBA00022801"/>
    </source>
</evidence>
<accession>A0ABP0WXI1</accession>
<keyword evidence="3" id="KW-0378">Hydrolase</keyword>
<sequence>MAEEQKILRVVSWNVNGLYSTLKDAASRYQSASYYFSDVLHADIVCFQEAKIQEEKLEKWMAFVPSYDSYWAFSQEKKGYSGVVTYVKDKLLPLDARADWLVTQDDDSDDEASTADLCKEGRIMYTDHGSFVLLNVYVPNAGGQIGQPRMDFKLRYLKALQKTCDALVRSGRHVVVVGDFNVAHRDIDVHSRWKIAEIYTVEEREWIDGFLNKYVDLYRHFHPNETDVFSVWNQKTEARIHNEGLRIDFAVCDKGFLPQVIDVDIMKMVPKKWSDHAAVVMVLKEQPSLGSHPAPALSSRNLKQFIDDPRQKKLTSLFSRGSGSQVSEPKERLCLASLPVSEGEQLQFSEEGGEHSLEMVLQPLPSQNNDVTDSASVMAGDNEFDSVLREQNTIQDRQCVVISQKDECVVRVPKVSAIGMKSRTGKGVLGNKRKGEPGTSTAGGKQRSLVSFFKAATGD</sequence>
<evidence type="ECO:0000256" key="1">
    <source>
        <dbReference type="ARBA" id="ARBA00007092"/>
    </source>
</evidence>
<keyword evidence="5" id="KW-0234">DNA repair</keyword>
<dbReference type="InterPro" id="IPR005135">
    <property type="entry name" value="Endo/exonuclease/phosphatase"/>
</dbReference>
<comment type="cofactor">
    <cofactor evidence="5">
        <name>Mg(2+)</name>
        <dbReference type="ChEBI" id="CHEBI:18420"/>
    </cofactor>
    <cofactor evidence="5">
        <name>Mn(2+)</name>
        <dbReference type="ChEBI" id="CHEBI:29035"/>
    </cofactor>
    <text evidence="5">Probably binds two magnesium or manganese ions per subunit.</text>
</comment>
<dbReference type="EC" id="3.1.-.-" evidence="5"/>
<dbReference type="PANTHER" id="PTHR22748">
    <property type="entry name" value="AP ENDONUCLEASE"/>
    <property type="match status" value="1"/>
</dbReference>
<feature type="region of interest" description="Disordered" evidence="6">
    <location>
        <begin position="423"/>
        <end position="447"/>
    </location>
</feature>